<protein>
    <submittedName>
        <fullName evidence="2">Uncharacterized protein</fullName>
    </submittedName>
</protein>
<evidence type="ECO:0000313" key="2">
    <source>
        <dbReference type="EMBL" id="KAF0332778.1"/>
    </source>
</evidence>
<gene>
    <name evidence="2" type="ORF">F8M41_021055</name>
</gene>
<comment type="caution">
    <text evidence="2">The sequence shown here is derived from an EMBL/GenBank/DDBJ whole genome shotgun (WGS) entry which is preliminary data.</text>
</comment>
<proteinExistence type="predicted"/>
<evidence type="ECO:0000256" key="1">
    <source>
        <dbReference type="SAM" id="MobiDB-lite"/>
    </source>
</evidence>
<feature type="compositionally biased region" description="Polar residues" evidence="1">
    <location>
        <begin position="11"/>
        <end position="24"/>
    </location>
</feature>
<dbReference type="AlphaFoldDB" id="A0A8H3WW52"/>
<feature type="region of interest" description="Disordered" evidence="1">
    <location>
        <begin position="1"/>
        <end position="33"/>
    </location>
</feature>
<dbReference type="EMBL" id="WTPW01005978">
    <property type="protein sequence ID" value="KAF0332778.1"/>
    <property type="molecule type" value="Genomic_DNA"/>
</dbReference>
<accession>A0A8H3WW52</accession>
<dbReference type="Proteomes" id="UP000439903">
    <property type="component" value="Unassembled WGS sequence"/>
</dbReference>
<feature type="region of interest" description="Disordered" evidence="1">
    <location>
        <begin position="69"/>
        <end position="90"/>
    </location>
</feature>
<organism evidence="2 3">
    <name type="scientific">Gigaspora margarita</name>
    <dbReference type="NCBI Taxonomy" id="4874"/>
    <lineage>
        <taxon>Eukaryota</taxon>
        <taxon>Fungi</taxon>
        <taxon>Fungi incertae sedis</taxon>
        <taxon>Mucoromycota</taxon>
        <taxon>Glomeromycotina</taxon>
        <taxon>Glomeromycetes</taxon>
        <taxon>Diversisporales</taxon>
        <taxon>Gigasporaceae</taxon>
        <taxon>Gigaspora</taxon>
    </lineage>
</organism>
<keyword evidence="3" id="KW-1185">Reference proteome</keyword>
<evidence type="ECO:0000313" key="3">
    <source>
        <dbReference type="Proteomes" id="UP000439903"/>
    </source>
</evidence>
<name>A0A8H3WW52_GIGMA</name>
<feature type="compositionally biased region" description="Basic residues" evidence="1">
    <location>
        <begin position="1"/>
        <end position="10"/>
    </location>
</feature>
<sequence>MKSTPRHKRQPTTNNKSYQHQQNLPPAMKPIISDEPSIITISLKRQNERDLLKKASTISDPQFQVKKYLKNGRNQPNNDATEEAPPISRLRPSILNEVPKEREKLEKKKAGTYLKDQCLVQF</sequence>
<reference evidence="2 3" key="1">
    <citation type="journal article" date="2019" name="Environ. Microbiol.">
        <title>At the nexus of three kingdoms: the genome of the mycorrhizal fungus Gigaspora margarita provides insights into plant, endobacterial and fungal interactions.</title>
        <authorList>
            <person name="Venice F."/>
            <person name="Ghignone S."/>
            <person name="Salvioli di Fossalunga A."/>
            <person name="Amselem J."/>
            <person name="Novero M."/>
            <person name="Xianan X."/>
            <person name="Sedzielewska Toro K."/>
            <person name="Morin E."/>
            <person name="Lipzen A."/>
            <person name="Grigoriev I.V."/>
            <person name="Henrissat B."/>
            <person name="Martin F.M."/>
            <person name="Bonfante P."/>
        </authorList>
    </citation>
    <scope>NUCLEOTIDE SEQUENCE [LARGE SCALE GENOMIC DNA]</scope>
    <source>
        <strain evidence="2 3">BEG34</strain>
    </source>
</reference>